<dbReference type="RefSeq" id="XP_017986025.1">
    <property type="nucleotide sequence ID" value="XM_018130536.1"/>
</dbReference>
<evidence type="ECO:0000313" key="7">
    <source>
        <dbReference type="EMBL" id="AMD19029.1"/>
    </source>
</evidence>
<name>A0A109UWX8_9SACH</name>
<organism evidence="7 8">
    <name type="scientific">Eremothecium sinecaudum</name>
    <dbReference type="NCBI Taxonomy" id="45286"/>
    <lineage>
        <taxon>Eukaryota</taxon>
        <taxon>Fungi</taxon>
        <taxon>Dikarya</taxon>
        <taxon>Ascomycota</taxon>
        <taxon>Saccharomycotina</taxon>
        <taxon>Saccharomycetes</taxon>
        <taxon>Saccharomycetales</taxon>
        <taxon>Saccharomycetaceae</taxon>
        <taxon>Eremothecium</taxon>
    </lineage>
</organism>
<keyword evidence="2" id="KW-0813">Transport</keyword>
<keyword evidence="8" id="KW-1185">Reference proteome</keyword>
<evidence type="ECO:0000259" key="5">
    <source>
        <dbReference type="Pfam" id="PF07393"/>
    </source>
</evidence>
<dbReference type="AlphaFoldDB" id="A0A109UWX8"/>
<comment type="similarity">
    <text evidence="1">Belongs to the SEC10 family.</text>
</comment>
<keyword evidence="3" id="KW-0268">Exocytosis</keyword>
<dbReference type="Proteomes" id="UP000243052">
    <property type="component" value="Chromosome ii"/>
</dbReference>
<dbReference type="GO" id="GO:0000145">
    <property type="term" value="C:exocyst"/>
    <property type="evidence" value="ECO:0007669"/>
    <property type="project" value="TreeGrafter"/>
</dbReference>
<dbReference type="OrthoDB" id="125856at2759"/>
<dbReference type="PANTHER" id="PTHR12100:SF0">
    <property type="entry name" value="EXOCYST COMPLEX COMPONENT 5"/>
    <property type="match status" value="1"/>
</dbReference>
<dbReference type="Pfam" id="PF07393">
    <property type="entry name" value="Sec10_HB"/>
    <property type="match status" value="1"/>
</dbReference>
<dbReference type="PANTHER" id="PTHR12100">
    <property type="entry name" value="SEC10"/>
    <property type="match status" value="1"/>
</dbReference>
<evidence type="ECO:0000256" key="1">
    <source>
        <dbReference type="ARBA" id="ARBA00006572"/>
    </source>
</evidence>
<proteinExistence type="inferred from homology"/>
<feature type="domain" description="Exocyst complex component Sec10 N-terminal" evidence="6">
    <location>
        <begin position="58"/>
        <end position="173"/>
    </location>
</feature>
<evidence type="ECO:0000313" key="8">
    <source>
        <dbReference type="Proteomes" id="UP000243052"/>
    </source>
</evidence>
<dbReference type="GO" id="GO:0006887">
    <property type="term" value="P:exocytosis"/>
    <property type="evidence" value="ECO:0007669"/>
    <property type="project" value="UniProtKB-KW"/>
</dbReference>
<dbReference type="GeneID" id="28722481"/>
<dbReference type="EMBL" id="CP014242">
    <property type="protein sequence ID" value="AMD19029.1"/>
    <property type="molecule type" value="Genomic_DNA"/>
</dbReference>
<evidence type="ECO:0000259" key="6">
    <source>
        <dbReference type="Pfam" id="PF20667"/>
    </source>
</evidence>
<dbReference type="InterPro" id="IPR048627">
    <property type="entry name" value="Sec10_HB"/>
</dbReference>
<dbReference type="Pfam" id="PF20667">
    <property type="entry name" value="Sec10_N"/>
    <property type="match status" value="1"/>
</dbReference>
<evidence type="ECO:0000256" key="4">
    <source>
        <dbReference type="ARBA" id="ARBA00023054"/>
    </source>
</evidence>
<evidence type="ECO:0000256" key="3">
    <source>
        <dbReference type="ARBA" id="ARBA00022483"/>
    </source>
</evidence>
<evidence type="ECO:0000256" key="2">
    <source>
        <dbReference type="ARBA" id="ARBA00022448"/>
    </source>
</evidence>
<gene>
    <name evidence="7" type="ORF">AW171_hschr2838</name>
</gene>
<sequence length="824" mass="94099">MNTIYELDDQWKKLLSLNNFLGGLTVNEFVQELSKEHSGTSRGHGGSIRDSAFDQVDPKPYIRTFESVLRELKKLRVECESKLENLDQQVALSEISHAKNSLQLNDRFRSIVATHEALDQMLRSVTQVVSPLGEKLEKSIRSKNSYMKAVEVMTYYNDFNEYGKSKKLEQLRTSSNFHDKLQAALLVKQLLSLSRKIDTKSLPKTIEVTAHIAKYSEEMEKNLLDSFNAAYRKNDFDKLKEIALILKHFNGGINVIQSFINQHAYFANSEADEEHKTDLSIFSKADLAEKLNNPEIHDMFYPDPLIKNLHEMENTIKLEAKVVKRVFEERAADVLKLFVQQLMVKKIGPKVTLYMNTAMTISNLAYLRTLHAIYSLISQFIKDLSDVFINLDVDKDNILLNSLDQGFNELFSKIVFDRAKYFEVEKKCLESILFHKTSEFNLHHEKDIRNRNLLNKLSSNSEIKAELSGLVMHGTNSRLSKVNTFIKSHLERDRKGLSKSPSLRHSGTRDTVIDKNQEDPLYTLSYLDMMLKCAVESLARMMELIPTDSSDYCLKLVEVVMDGLISSYVDSALEVAYTQLAHLDPYQDGDLNLSYMKYVPRTTEMLSLISASVKAVIIPLLNNAPEAKKNVIKLVNAYLKKSELAINVLLEDTISFLDQKFAHILSKQNKRDFVPKSQEVVDQDTIPGSELVSVLDLIHSQVVGNLMNANLENFLTKVGTLLYEKLLDHYKRFQVSSVGGVIVTKDIIGYQSAIEEWGIDALNEKYALLRELANLFTIQPELLESLTMEGRLTTIGRNVISEYISKREDFNNDSFRSKFKISLM</sequence>
<reference evidence="7 8" key="1">
    <citation type="submission" date="2016-01" db="EMBL/GenBank/DDBJ databases">
        <title>Genome sequence of the yeast Holleya sinecauda.</title>
        <authorList>
            <person name="Dietrich F.S."/>
        </authorList>
    </citation>
    <scope>NUCLEOTIDE SEQUENCE [LARGE SCALE GENOMIC DNA]</scope>
    <source>
        <strain evidence="7 8">ATCC 58844</strain>
    </source>
</reference>
<dbReference type="InterPro" id="IPR009976">
    <property type="entry name" value="Sec10-like"/>
</dbReference>
<keyword evidence="4" id="KW-0175">Coiled coil</keyword>
<accession>A0A109UWX8</accession>
<dbReference type="InterPro" id="IPR048625">
    <property type="entry name" value="Sec10_N"/>
</dbReference>
<feature type="domain" description="Exocyst complex component Sec10-like alpha-helical bundle" evidence="5">
    <location>
        <begin position="182"/>
        <end position="814"/>
    </location>
</feature>
<dbReference type="STRING" id="45286.A0A109UWX8"/>
<protein>
    <submittedName>
        <fullName evidence="7">HBR128Cp</fullName>
    </submittedName>
</protein>
<dbReference type="GO" id="GO:0006893">
    <property type="term" value="P:Golgi to plasma membrane transport"/>
    <property type="evidence" value="ECO:0007669"/>
    <property type="project" value="TreeGrafter"/>
</dbReference>